<dbReference type="EMBL" id="CP022356">
    <property type="protein sequence ID" value="ASK79637.1"/>
    <property type="molecule type" value="Genomic_DNA"/>
</dbReference>
<evidence type="ECO:0000313" key="6">
    <source>
        <dbReference type="EMBL" id="ASK79637.1"/>
    </source>
</evidence>
<evidence type="ECO:0000313" key="7">
    <source>
        <dbReference type="Proteomes" id="UP000242175"/>
    </source>
</evidence>
<dbReference type="PANTHER" id="PTHR30244">
    <property type="entry name" value="TRANSAMINASE"/>
    <property type="match status" value="1"/>
</dbReference>
<proteinExistence type="inferred from homology"/>
<sequence>MRQQFLPFAKPSISEKAIEDVNDSLRSGWITSGPKLKKFETLLSEYTSASNAVCLNSATAGLHLALLSLNLKETDEVITTPMTFAATLNVIEIVGAKVKLVDVNLSDYNIDISKIEQAINENTKVLMPVHFAGLPVDLKEIYNLAKKHNLVVIEDSAHAIGAEYDGKKIGSFGDFQVFSFHPNKNMTTGEGGCITSPREDFKKYFDEINLLKFHGMDREAWNRFGKTGSPHYQIVCPGFKYNLMDIQAALGIHQIKALDTFIEKRTYLVQRYYQLLNDVEELILPQMPNYKFKHAWHLFAPRVNSEKTTITRDELMNELKNNNIGCGLHYEAAHLYPYYKTKYGYDVGDFPNSELIGSSVISLPLFPDMSESDQDDVVSTLKDIFKSFRK</sequence>
<reference evidence="6 7" key="1">
    <citation type="journal article" date="2016" name="Int. J. Syst. Evol. Microbiol.">
        <title>Paraphotobacterium marinum gen. nov., sp. nov., a member of the family Vibrionaceae, isolated from surface seawater.</title>
        <authorList>
            <person name="Huang Z."/>
            <person name="Dong C."/>
            <person name="Shao Z."/>
        </authorList>
    </citation>
    <scope>NUCLEOTIDE SEQUENCE [LARGE SCALE GENOMIC DNA]</scope>
    <source>
        <strain evidence="6 7">NSCS20N07D</strain>
    </source>
</reference>
<dbReference type="Pfam" id="PF01041">
    <property type="entry name" value="DegT_DnrJ_EryC1"/>
    <property type="match status" value="1"/>
</dbReference>
<dbReference type="OrthoDB" id="9804264at2"/>
<dbReference type="PIRSF" id="PIRSF000390">
    <property type="entry name" value="PLP_StrS"/>
    <property type="match status" value="1"/>
</dbReference>
<accession>A0A220VH03</accession>
<comment type="similarity">
    <text evidence="2 5">Belongs to the DegT/DnrJ/EryC1 family.</text>
</comment>
<dbReference type="InterPro" id="IPR015421">
    <property type="entry name" value="PyrdxlP-dep_Trfase_major"/>
</dbReference>
<organism evidence="6 7">
    <name type="scientific">Paraphotobacterium marinum</name>
    <dbReference type="NCBI Taxonomy" id="1755811"/>
    <lineage>
        <taxon>Bacteria</taxon>
        <taxon>Pseudomonadati</taxon>
        <taxon>Pseudomonadota</taxon>
        <taxon>Gammaproteobacteria</taxon>
        <taxon>Vibrionales</taxon>
        <taxon>Vibrionaceae</taxon>
        <taxon>Paraphotobacterium</taxon>
    </lineage>
</organism>
<gene>
    <name evidence="6" type="ORF">CF386_11320</name>
</gene>
<evidence type="ECO:0000256" key="2">
    <source>
        <dbReference type="ARBA" id="ARBA00037999"/>
    </source>
</evidence>
<dbReference type="Proteomes" id="UP000242175">
    <property type="component" value="Chromosome small"/>
</dbReference>
<feature type="modified residue" description="N6-(pyridoxal phosphate)lysine" evidence="4">
    <location>
        <position position="184"/>
    </location>
</feature>
<dbReference type="Gene3D" id="3.40.640.10">
    <property type="entry name" value="Type I PLP-dependent aspartate aminotransferase-like (Major domain)"/>
    <property type="match status" value="1"/>
</dbReference>
<keyword evidence="7" id="KW-1185">Reference proteome</keyword>
<dbReference type="PANTHER" id="PTHR30244:SF34">
    <property type="entry name" value="DTDP-4-AMINO-4,6-DIDEOXYGALACTOSE TRANSAMINASE"/>
    <property type="match status" value="1"/>
</dbReference>
<dbReference type="Gene3D" id="3.90.1150.10">
    <property type="entry name" value="Aspartate Aminotransferase, domain 1"/>
    <property type="match status" value="1"/>
</dbReference>
<dbReference type="RefSeq" id="WP_089074545.1">
    <property type="nucleotide sequence ID" value="NZ_CBCSAM010000014.1"/>
</dbReference>
<protein>
    <submittedName>
        <fullName evidence="6">UDP-4-amino-4, 6-dideoxy-N-acetyl-beta-L-altrosamine transaminase</fullName>
    </submittedName>
</protein>
<dbReference type="CDD" id="cd00616">
    <property type="entry name" value="AHBA_syn"/>
    <property type="match status" value="1"/>
</dbReference>
<dbReference type="InterPro" id="IPR000653">
    <property type="entry name" value="DegT/StrS_aminotransferase"/>
</dbReference>
<evidence type="ECO:0000256" key="5">
    <source>
        <dbReference type="RuleBase" id="RU004508"/>
    </source>
</evidence>
<name>A0A220VH03_9GAMM</name>
<dbReference type="GO" id="GO:0000271">
    <property type="term" value="P:polysaccharide biosynthetic process"/>
    <property type="evidence" value="ECO:0007669"/>
    <property type="project" value="TreeGrafter"/>
</dbReference>
<evidence type="ECO:0000256" key="4">
    <source>
        <dbReference type="PIRSR" id="PIRSR000390-2"/>
    </source>
</evidence>
<dbReference type="SUPFAM" id="SSF53383">
    <property type="entry name" value="PLP-dependent transferases"/>
    <property type="match status" value="1"/>
</dbReference>
<feature type="active site" description="Proton acceptor" evidence="3">
    <location>
        <position position="184"/>
    </location>
</feature>
<evidence type="ECO:0000256" key="3">
    <source>
        <dbReference type="PIRSR" id="PIRSR000390-1"/>
    </source>
</evidence>
<keyword evidence="1 4" id="KW-0663">Pyridoxal phosphate</keyword>
<dbReference type="GO" id="GO:0030170">
    <property type="term" value="F:pyridoxal phosphate binding"/>
    <property type="evidence" value="ECO:0007669"/>
    <property type="project" value="TreeGrafter"/>
</dbReference>
<evidence type="ECO:0000256" key="1">
    <source>
        <dbReference type="ARBA" id="ARBA00022898"/>
    </source>
</evidence>
<dbReference type="InterPro" id="IPR015422">
    <property type="entry name" value="PyrdxlP-dep_Trfase_small"/>
</dbReference>
<dbReference type="InterPro" id="IPR015424">
    <property type="entry name" value="PyrdxlP-dep_Trfase"/>
</dbReference>
<dbReference type="KEGG" id="pmai:CF386_11320"/>
<dbReference type="GO" id="GO:0008483">
    <property type="term" value="F:transaminase activity"/>
    <property type="evidence" value="ECO:0007669"/>
    <property type="project" value="TreeGrafter"/>
</dbReference>
<dbReference type="AlphaFoldDB" id="A0A220VH03"/>